<name>A0AAE0ZHU1_9GAST</name>
<evidence type="ECO:0000313" key="3">
    <source>
        <dbReference type="Proteomes" id="UP001283361"/>
    </source>
</evidence>
<sequence length="146" mass="16324">MNNASICYQRQPLYTTRNRLLSHAHKGPRRQLAATHRHANELIASLQSPPRFPLSDLCESGCVYIVRAGWASPTGESECKHTHRGASLAIIRVDPQTVQLSRSRSKSRSLPNRKERLQSDQPSALKGLQRIKEDTSTLITDEVIAS</sequence>
<accession>A0AAE0ZHU1</accession>
<proteinExistence type="predicted"/>
<reference evidence="2" key="1">
    <citation type="journal article" date="2023" name="G3 (Bethesda)">
        <title>A reference genome for the long-term kleptoplast-retaining sea slug Elysia crispata morphotype clarki.</title>
        <authorList>
            <person name="Eastman K.E."/>
            <person name="Pendleton A.L."/>
            <person name="Shaikh M.A."/>
            <person name="Suttiyut T."/>
            <person name="Ogas R."/>
            <person name="Tomko P."/>
            <person name="Gavelis G."/>
            <person name="Widhalm J.R."/>
            <person name="Wisecaver J.H."/>
        </authorList>
    </citation>
    <scope>NUCLEOTIDE SEQUENCE</scope>
    <source>
        <strain evidence="2">ECLA1</strain>
    </source>
</reference>
<comment type="caution">
    <text evidence="2">The sequence shown here is derived from an EMBL/GenBank/DDBJ whole genome shotgun (WGS) entry which is preliminary data.</text>
</comment>
<evidence type="ECO:0000256" key="1">
    <source>
        <dbReference type="SAM" id="MobiDB-lite"/>
    </source>
</evidence>
<organism evidence="2 3">
    <name type="scientific">Elysia crispata</name>
    <name type="common">lettuce slug</name>
    <dbReference type="NCBI Taxonomy" id="231223"/>
    <lineage>
        <taxon>Eukaryota</taxon>
        <taxon>Metazoa</taxon>
        <taxon>Spiralia</taxon>
        <taxon>Lophotrochozoa</taxon>
        <taxon>Mollusca</taxon>
        <taxon>Gastropoda</taxon>
        <taxon>Heterobranchia</taxon>
        <taxon>Euthyneura</taxon>
        <taxon>Panpulmonata</taxon>
        <taxon>Sacoglossa</taxon>
        <taxon>Placobranchoidea</taxon>
        <taxon>Plakobranchidae</taxon>
        <taxon>Elysia</taxon>
    </lineage>
</organism>
<dbReference type="EMBL" id="JAWDGP010003917">
    <property type="protein sequence ID" value="KAK3769480.1"/>
    <property type="molecule type" value="Genomic_DNA"/>
</dbReference>
<keyword evidence="3" id="KW-1185">Reference proteome</keyword>
<gene>
    <name evidence="2" type="ORF">RRG08_027050</name>
</gene>
<feature type="region of interest" description="Disordered" evidence="1">
    <location>
        <begin position="97"/>
        <end position="129"/>
    </location>
</feature>
<dbReference type="AlphaFoldDB" id="A0AAE0ZHU1"/>
<protein>
    <submittedName>
        <fullName evidence="2">Uncharacterized protein</fullName>
    </submittedName>
</protein>
<dbReference type="Proteomes" id="UP001283361">
    <property type="component" value="Unassembled WGS sequence"/>
</dbReference>
<evidence type="ECO:0000313" key="2">
    <source>
        <dbReference type="EMBL" id="KAK3769480.1"/>
    </source>
</evidence>